<gene>
    <name evidence="1" type="ORF">CCY01nite_32320</name>
</gene>
<protein>
    <recommendedName>
        <fullName evidence="3">HNH domain-containing protein</fullName>
    </recommendedName>
</protein>
<sequence length="285" mass="32839">MRPVNKIPPAYLRELSATGSEQQRGAIHHALIESLGNYCSYCEMPLSDYHIEHLRHLAEWPEQLSLDQWDDLLLICNDCRNHIRMPTLNATSAAAILWPDKDSTFSLVNSPFQYELRTVKYLVMDEGNKVSEETKDLVFVVPNRDAGQTLYEKAFNTIAHFQLNMQLEFYNENTGELRVPLAVHAERSDNRMFKRTAAWMEAHDSVKRLRELEGHAANGPGDPALLRRMFIQQIAMTAWYSGNWSVWMTVFYQQTEDLDLLRTAFAGNIHEFSGLRNDNDALFSI</sequence>
<dbReference type="OrthoDB" id="5918473at2"/>
<dbReference type="RefSeq" id="WP_146864058.1">
    <property type="nucleotide sequence ID" value="NZ_BKAU01000003.1"/>
</dbReference>
<keyword evidence="2" id="KW-1185">Reference proteome</keyword>
<dbReference type="AlphaFoldDB" id="A0A512RMR0"/>
<organism evidence="1 2">
    <name type="scientific">Chitinophaga cymbidii</name>
    <dbReference type="NCBI Taxonomy" id="1096750"/>
    <lineage>
        <taxon>Bacteria</taxon>
        <taxon>Pseudomonadati</taxon>
        <taxon>Bacteroidota</taxon>
        <taxon>Chitinophagia</taxon>
        <taxon>Chitinophagales</taxon>
        <taxon>Chitinophagaceae</taxon>
        <taxon>Chitinophaga</taxon>
    </lineage>
</organism>
<reference evidence="1 2" key="1">
    <citation type="submission" date="2019-07" db="EMBL/GenBank/DDBJ databases">
        <title>Whole genome shotgun sequence of Chitinophaga cymbidii NBRC 109752.</title>
        <authorList>
            <person name="Hosoyama A."/>
            <person name="Uohara A."/>
            <person name="Ohji S."/>
            <person name="Ichikawa N."/>
        </authorList>
    </citation>
    <scope>NUCLEOTIDE SEQUENCE [LARGE SCALE GENOMIC DNA]</scope>
    <source>
        <strain evidence="1 2">NBRC 109752</strain>
    </source>
</reference>
<evidence type="ECO:0008006" key="3">
    <source>
        <dbReference type="Google" id="ProtNLM"/>
    </source>
</evidence>
<accession>A0A512RMR0</accession>
<dbReference type="Proteomes" id="UP000321436">
    <property type="component" value="Unassembled WGS sequence"/>
</dbReference>
<evidence type="ECO:0000313" key="1">
    <source>
        <dbReference type="EMBL" id="GEP96972.1"/>
    </source>
</evidence>
<evidence type="ECO:0000313" key="2">
    <source>
        <dbReference type="Proteomes" id="UP000321436"/>
    </source>
</evidence>
<dbReference type="EMBL" id="BKAU01000003">
    <property type="protein sequence ID" value="GEP96972.1"/>
    <property type="molecule type" value="Genomic_DNA"/>
</dbReference>
<name>A0A512RMR0_9BACT</name>
<proteinExistence type="predicted"/>
<comment type="caution">
    <text evidence="1">The sequence shown here is derived from an EMBL/GenBank/DDBJ whole genome shotgun (WGS) entry which is preliminary data.</text>
</comment>